<keyword evidence="1" id="KW-0175">Coiled coil</keyword>
<accession>A0A1L8CVH2</accession>
<dbReference type="InterPro" id="IPR007813">
    <property type="entry name" value="PilN"/>
</dbReference>
<reference evidence="4" key="1">
    <citation type="submission" date="2016-12" db="EMBL/GenBank/DDBJ databases">
        <title>Draft Genome Sequences od Carboxydothermus pertinax and islandicus, Hydrogenogenic Carboxydotrophic Bacteria.</title>
        <authorList>
            <person name="Fukuyama Y."/>
            <person name="Ohmae K."/>
            <person name="Yoneda Y."/>
            <person name="Yoshida T."/>
            <person name="Sako Y."/>
        </authorList>
    </citation>
    <scope>NUCLEOTIDE SEQUENCE [LARGE SCALE GENOMIC DNA]</scope>
    <source>
        <strain evidence="4">Ug1</strain>
    </source>
</reference>
<keyword evidence="2" id="KW-1133">Transmembrane helix</keyword>
<dbReference type="OrthoDB" id="1786654at2"/>
<evidence type="ECO:0000256" key="2">
    <source>
        <dbReference type="SAM" id="Phobius"/>
    </source>
</evidence>
<dbReference type="Pfam" id="PF05137">
    <property type="entry name" value="PilN"/>
    <property type="match status" value="1"/>
</dbReference>
<gene>
    <name evidence="3" type="ORF">cpu_14650</name>
</gene>
<dbReference type="PANTHER" id="PTHR40278:SF1">
    <property type="entry name" value="DNA UTILIZATION PROTEIN HOFN"/>
    <property type="match status" value="1"/>
</dbReference>
<keyword evidence="2" id="KW-0812">Transmembrane</keyword>
<dbReference type="Proteomes" id="UP000187485">
    <property type="component" value="Unassembled WGS sequence"/>
</dbReference>
<protein>
    <recommendedName>
        <fullName evidence="5">Fimbrial assembly protein</fullName>
    </recommendedName>
</protein>
<evidence type="ECO:0000313" key="4">
    <source>
        <dbReference type="Proteomes" id="UP000187485"/>
    </source>
</evidence>
<comment type="caution">
    <text evidence="3">The sequence shown here is derived from an EMBL/GenBank/DDBJ whole genome shotgun (WGS) entry which is preliminary data.</text>
</comment>
<proteinExistence type="predicted"/>
<keyword evidence="4" id="KW-1185">Reference proteome</keyword>
<dbReference type="RefSeq" id="WP_075859410.1">
    <property type="nucleotide sequence ID" value="NZ_BDJK01000023.1"/>
</dbReference>
<organism evidence="3 4">
    <name type="scientific">Carboxydothermus pertinax</name>
    <dbReference type="NCBI Taxonomy" id="870242"/>
    <lineage>
        <taxon>Bacteria</taxon>
        <taxon>Bacillati</taxon>
        <taxon>Bacillota</taxon>
        <taxon>Clostridia</taxon>
        <taxon>Thermoanaerobacterales</taxon>
        <taxon>Thermoanaerobacteraceae</taxon>
        <taxon>Carboxydothermus</taxon>
    </lineage>
</organism>
<evidence type="ECO:0000313" key="3">
    <source>
        <dbReference type="EMBL" id="GAV22955.1"/>
    </source>
</evidence>
<name>A0A1L8CVH2_9THEO</name>
<dbReference type="STRING" id="870242.cpu_14650"/>
<feature type="transmembrane region" description="Helical" evidence="2">
    <location>
        <begin position="22"/>
        <end position="48"/>
    </location>
</feature>
<dbReference type="PANTHER" id="PTHR40278">
    <property type="entry name" value="DNA UTILIZATION PROTEIN HOFN"/>
    <property type="match status" value="1"/>
</dbReference>
<dbReference type="EMBL" id="BDJK01000023">
    <property type="protein sequence ID" value="GAV22955.1"/>
    <property type="molecule type" value="Genomic_DNA"/>
</dbReference>
<keyword evidence="2" id="KW-0472">Membrane</keyword>
<dbReference type="AlphaFoldDB" id="A0A1L8CVH2"/>
<evidence type="ECO:0008006" key="5">
    <source>
        <dbReference type="Google" id="ProtNLM"/>
    </source>
</evidence>
<sequence length="176" mass="20324">MYKANLLPPELKKDVEIDTRKLGILAGVTALVTIIIFLSIGFMIRIYYLEKDLEVKKANLIQLQKVAQKVNEVKNETDRLAREKEAFLELKQRRIVFTVILTDINLNIPRNTWLTEVKYDPASRELALTGVSRDSEEIGIFTYNLYNLPYFAKVNLVQTVRNITGNYDFTIKAILK</sequence>
<feature type="coiled-coil region" evidence="1">
    <location>
        <begin position="63"/>
        <end position="93"/>
    </location>
</feature>
<dbReference type="InterPro" id="IPR052534">
    <property type="entry name" value="Extracell_DNA_Util/SecSys_Comp"/>
</dbReference>
<evidence type="ECO:0000256" key="1">
    <source>
        <dbReference type="SAM" id="Coils"/>
    </source>
</evidence>